<proteinExistence type="predicted"/>
<evidence type="ECO:0008006" key="3">
    <source>
        <dbReference type="Google" id="ProtNLM"/>
    </source>
</evidence>
<reference evidence="1 2" key="1">
    <citation type="submission" date="2018-08" db="EMBL/GenBank/DDBJ databases">
        <title>Genome sequencing of Agrobacterium vitis strain ICMP 10754.</title>
        <authorList>
            <person name="Visnovsky S.B."/>
            <person name="Pitman A.R."/>
        </authorList>
    </citation>
    <scope>NUCLEOTIDE SEQUENCE [LARGE SCALE GENOMIC DNA]</scope>
    <source>
        <strain evidence="1 2">ICMP 10754</strain>
    </source>
</reference>
<dbReference type="Proteomes" id="UP000436911">
    <property type="component" value="Unassembled WGS sequence"/>
</dbReference>
<sequence>MMLGGRTFVLGMVIVGLAGCVTAPKGLFHRVSDGQRVDANPQLLAEFQQARVICDGEASKAALTSTERDRAIHSMNVNLVFDACLAQKGYVRR</sequence>
<name>A0A7J4X3N0_AGRVI</name>
<gene>
    <name evidence="1" type="ORF">DXT89_16330</name>
</gene>
<dbReference type="EMBL" id="QUSG01000008">
    <property type="protein sequence ID" value="KAA3526092.1"/>
    <property type="molecule type" value="Genomic_DNA"/>
</dbReference>
<evidence type="ECO:0000313" key="1">
    <source>
        <dbReference type="EMBL" id="KAA3526092.1"/>
    </source>
</evidence>
<dbReference type="PROSITE" id="PS51257">
    <property type="entry name" value="PROKAR_LIPOPROTEIN"/>
    <property type="match status" value="1"/>
</dbReference>
<dbReference type="AlphaFoldDB" id="A0A7J4X3N0"/>
<evidence type="ECO:0000313" key="2">
    <source>
        <dbReference type="Proteomes" id="UP000436911"/>
    </source>
</evidence>
<accession>A0A7J4X3N0</accession>
<organism evidence="1 2">
    <name type="scientific">Agrobacterium vitis</name>
    <name type="common">Rhizobium vitis</name>
    <dbReference type="NCBI Taxonomy" id="373"/>
    <lineage>
        <taxon>Bacteria</taxon>
        <taxon>Pseudomonadati</taxon>
        <taxon>Pseudomonadota</taxon>
        <taxon>Alphaproteobacteria</taxon>
        <taxon>Hyphomicrobiales</taxon>
        <taxon>Rhizobiaceae</taxon>
        <taxon>Rhizobium/Agrobacterium group</taxon>
        <taxon>Agrobacterium</taxon>
    </lineage>
</organism>
<protein>
    <recommendedName>
        <fullName evidence="3">Lipoprotein</fullName>
    </recommendedName>
</protein>
<comment type="caution">
    <text evidence="1">The sequence shown here is derived from an EMBL/GenBank/DDBJ whole genome shotgun (WGS) entry which is preliminary data.</text>
</comment>